<keyword evidence="3" id="KW-1185">Reference proteome</keyword>
<gene>
    <name evidence="2" type="ORF">SAMN02745243_01011</name>
</gene>
<evidence type="ECO:0000256" key="1">
    <source>
        <dbReference type="SAM" id="Phobius"/>
    </source>
</evidence>
<keyword evidence="1" id="KW-1133">Transmembrane helix</keyword>
<evidence type="ECO:0000313" key="3">
    <source>
        <dbReference type="Proteomes" id="UP000184301"/>
    </source>
</evidence>
<evidence type="ECO:0000313" key="2">
    <source>
        <dbReference type="EMBL" id="SHJ63355.1"/>
    </source>
</evidence>
<keyword evidence="1" id="KW-0472">Membrane</keyword>
<dbReference type="Proteomes" id="UP000184301">
    <property type="component" value="Unassembled WGS sequence"/>
</dbReference>
<protein>
    <submittedName>
        <fullName evidence="2">Uncharacterized protein</fullName>
    </submittedName>
</protein>
<dbReference type="STRING" id="1121950.SAMN02745243_01011"/>
<proteinExistence type="predicted"/>
<name>A0A1M6KWK5_9FIRM</name>
<keyword evidence="1" id="KW-0812">Transmembrane</keyword>
<reference evidence="2 3" key="1">
    <citation type="submission" date="2016-11" db="EMBL/GenBank/DDBJ databases">
        <authorList>
            <person name="Jaros S."/>
            <person name="Januszkiewicz K."/>
            <person name="Wedrychowicz H."/>
        </authorList>
    </citation>
    <scope>NUCLEOTIDE SEQUENCE [LARGE SCALE GENOMIC DNA]</scope>
    <source>
        <strain evidence="2 3">DSM 15480</strain>
    </source>
</reference>
<dbReference type="EMBL" id="FQZY01000013">
    <property type="protein sequence ID" value="SHJ63355.1"/>
    <property type="molecule type" value="Genomic_DNA"/>
</dbReference>
<dbReference type="AlphaFoldDB" id="A0A1M6KWK5"/>
<organism evidence="2 3">
    <name type="scientific">Hespellia stercorisuis DSM 15480</name>
    <dbReference type="NCBI Taxonomy" id="1121950"/>
    <lineage>
        <taxon>Bacteria</taxon>
        <taxon>Bacillati</taxon>
        <taxon>Bacillota</taxon>
        <taxon>Clostridia</taxon>
        <taxon>Lachnospirales</taxon>
        <taxon>Lachnospiraceae</taxon>
        <taxon>Hespellia</taxon>
    </lineage>
</organism>
<feature type="transmembrane region" description="Helical" evidence="1">
    <location>
        <begin position="12"/>
        <end position="31"/>
    </location>
</feature>
<dbReference type="RefSeq" id="WP_159434617.1">
    <property type="nucleotide sequence ID" value="NZ_FQZY01000013.1"/>
</dbReference>
<sequence>MKFAEKMKDTFLMILAIPFVFISSIVIRLSGADHDTWPSLDEMKGGGDNEGS</sequence>
<accession>A0A1M6KWK5</accession>